<dbReference type="InterPro" id="IPR023772">
    <property type="entry name" value="DNA-bd_HTH_TetR-type_CS"/>
</dbReference>
<dbReference type="Gene3D" id="1.10.357.10">
    <property type="entry name" value="Tetracycline Repressor, domain 2"/>
    <property type="match status" value="1"/>
</dbReference>
<dbReference type="AlphaFoldDB" id="A0A1M5J6C6"/>
<dbReference type="GO" id="GO:0000976">
    <property type="term" value="F:transcription cis-regulatory region binding"/>
    <property type="evidence" value="ECO:0007669"/>
    <property type="project" value="TreeGrafter"/>
</dbReference>
<gene>
    <name evidence="7" type="ORF">SAMN05444320_108142</name>
</gene>
<feature type="DNA-binding region" description="H-T-H motif" evidence="4">
    <location>
        <begin position="35"/>
        <end position="54"/>
    </location>
</feature>
<sequence length="216" mass="22865">MATGRRGRPRSTAVDWAVEQATLDLLASAGYHGLTIEAVAARAGVGRPTVYRRWPTKDDLVVDVLSRAVPVMADPDTGDALRDLEVLAAGVLERLVAAGVGPVVLAVLGAAIDRPELASRLAERYLSPRLGVLSEVITRGVRAGQIRDDLDVEVVRDLVLGPLVYRVLLTGRVWNREERTAAMAAVRLAIAAPGAAAPAPPVTGPPRRRRPASSPS</sequence>
<dbReference type="Pfam" id="PF16859">
    <property type="entry name" value="TetR_C_11"/>
    <property type="match status" value="1"/>
</dbReference>
<keyword evidence="8" id="KW-1185">Reference proteome</keyword>
<dbReference type="RefSeq" id="WP_073487140.1">
    <property type="nucleotide sequence ID" value="NZ_FQVN01000008.1"/>
</dbReference>
<dbReference type="OrthoDB" id="9796019at2"/>
<evidence type="ECO:0000259" key="6">
    <source>
        <dbReference type="PROSITE" id="PS50977"/>
    </source>
</evidence>
<dbReference type="PROSITE" id="PS01081">
    <property type="entry name" value="HTH_TETR_1"/>
    <property type="match status" value="1"/>
</dbReference>
<dbReference type="PRINTS" id="PR00455">
    <property type="entry name" value="HTHTETR"/>
</dbReference>
<dbReference type="PROSITE" id="PS50977">
    <property type="entry name" value="HTH_TETR_2"/>
    <property type="match status" value="1"/>
</dbReference>
<dbReference type="SUPFAM" id="SSF46689">
    <property type="entry name" value="Homeodomain-like"/>
    <property type="match status" value="1"/>
</dbReference>
<dbReference type="PANTHER" id="PTHR30055">
    <property type="entry name" value="HTH-TYPE TRANSCRIPTIONAL REGULATOR RUTR"/>
    <property type="match status" value="1"/>
</dbReference>
<feature type="region of interest" description="Disordered" evidence="5">
    <location>
        <begin position="195"/>
        <end position="216"/>
    </location>
</feature>
<evidence type="ECO:0000256" key="3">
    <source>
        <dbReference type="ARBA" id="ARBA00023163"/>
    </source>
</evidence>
<dbReference type="Gene3D" id="1.10.10.60">
    <property type="entry name" value="Homeodomain-like"/>
    <property type="match status" value="1"/>
</dbReference>
<evidence type="ECO:0000256" key="4">
    <source>
        <dbReference type="PROSITE-ProRule" id="PRU00335"/>
    </source>
</evidence>
<evidence type="ECO:0000256" key="1">
    <source>
        <dbReference type="ARBA" id="ARBA00023015"/>
    </source>
</evidence>
<dbReference type="GO" id="GO:0003700">
    <property type="term" value="F:DNA-binding transcription factor activity"/>
    <property type="evidence" value="ECO:0007669"/>
    <property type="project" value="TreeGrafter"/>
</dbReference>
<organism evidence="7 8">
    <name type="scientific">Streptoalloteichus hindustanus</name>
    <dbReference type="NCBI Taxonomy" id="2017"/>
    <lineage>
        <taxon>Bacteria</taxon>
        <taxon>Bacillati</taxon>
        <taxon>Actinomycetota</taxon>
        <taxon>Actinomycetes</taxon>
        <taxon>Pseudonocardiales</taxon>
        <taxon>Pseudonocardiaceae</taxon>
        <taxon>Streptoalloteichus</taxon>
    </lineage>
</organism>
<protein>
    <submittedName>
        <fullName evidence="7">Transcriptional regulator, TetR family</fullName>
    </submittedName>
</protein>
<dbReference type="Pfam" id="PF00440">
    <property type="entry name" value="TetR_N"/>
    <property type="match status" value="1"/>
</dbReference>
<accession>A0A1M5J6C6</accession>
<dbReference type="EMBL" id="FQVN01000008">
    <property type="protein sequence ID" value="SHG35780.1"/>
    <property type="molecule type" value="Genomic_DNA"/>
</dbReference>
<evidence type="ECO:0000313" key="7">
    <source>
        <dbReference type="EMBL" id="SHG35780.1"/>
    </source>
</evidence>
<dbReference type="Proteomes" id="UP000184501">
    <property type="component" value="Unassembled WGS sequence"/>
</dbReference>
<dbReference type="InterPro" id="IPR050109">
    <property type="entry name" value="HTH-type_TetR-like_transc_reg"/>
</dbReference>
<dbReference type="SUPFAM" id="SSF48498">
    <property type="entry name" value="Tetracyclin repressor-like, C-terminal domain"/>
    <property type="match status" value="1"/>
</dbReference>
<evidence type="ECO:0000256" key="2">
    <source>
        <dbReference type="ARBA" id="ARBA00023125"/>
    </source>
</evidence>
<dbReference type="InterPro" id="IPR001647">
    <property type="entry name" value="HTH_TetR"/>
</dbReference>
<feature type="compositionally biased region" description="Basic residues" evidence="5">
    <location>
        <begin position="206"/>
        <end position="216"/>
    </location>
</feature>
<keyword evidence="3" id="KW-0804">Transcription</keyword>
<keyword evidence="2 4" id="KW-0238">DNA-binding</keyword>
<proteinExistence type="predicted"/>
<feature type="domain" description="HTH tetR-type" evidence="6">
    <location>
        <begin position="12"/>
        <end position="72"/>
    </location>
</feature>
<dbReference type="InterPro" id="IPR036271">
    <property type="entry name" value="Tet_transcr_reg_TetR-rel_C_sf"/>
</dbReference>
<keyword evidence="1" id="KW-0805">Transcription regulation</keyword>
<name>A0A1M5J6C6_STRHI</name>
<dbReference type="PANTHER" id="PTHR30055:SF148">
    <property type="entry name" value="TETR-FAMILY TRANSCRIPTIONAL REGULATOR"/>
    <property type="match status" value="1"/>
</dbReference>
<dbReference type="InterPro" id="IPR009057">
    <property type="entry name" value="Homeodomain-like_sf"/>
</dbReference>
<reference evidence="7 8" key="1">
    <citation type="submission" date="2016-11" db="EMBL/GenBank/DDBJ databases">
        <authorList>
            <person name="Jaros S."/>
            <person name="Januszkiewicz K."/>
            <person name="Wedrychowicz H."/>
        </authorList>
    </citation>
    <scope>NUCLEOTIDE SEQUENCE [LARGE SCALE GENOMIC DNA]</scope>
    <source>
        <strain evidence="7 8">DSM 44523</strain>
    </source>
</reference>
<evidence type="ECO:0000313" key="8">
    <source>
        <dbReference type="Proteomes" id="UP000184501"/>
    </source>
</evidence>
<evidence type="ECO:0000256" key="5">
    <source>
        <dbReference type="SAM" id="MobiDB-lite"/>
    </source>
</evidence>
<dbReference type="InterPro" id="IPR011075">
    <property type="entry name" value="TetR_C"/>
</dbReference>